<evidence type="ECO:0000256" key="2">
    <source>
        <dbReference type="ARBA" id="ARBA00022475"/>
    </source>
</evidence>
<dbReference type="EMBL" id="JAEQNE010000001">
    <property type="protein sequence ID" value="MBL0390869.1"/>
    <property type="molecule type" value="Genomic_DNA"/>
</dbReference>
<feature type="transmembrane region" description="Helical" evidence="6">
    <location>
        <begin position="270"/>
        <end position="289"/>
    </location>
</feature>
<dbReference type="InterPro" id="IPR001851">
    <property type="entry name" value="ABC_transp_permease"/>
</dbReference>
<keyword evidence="2" id="KW-1003">Cell membrane</keyword>
<feature type="transmembrane region" description="Helical" evidence="6">
    <location>
        <begin position="233"/>
        <end position="258"/>
    </location>
</feature>
<dbReference type="InterPro" id="IPR043428">
    <property type="entry name" value="LivM-like"/>
</dbReference>
<organism evidence="7 8">
    <name type="scientific">Ramlibacter monticola</name>
    <dbReference type="NCBI Taxonomy" id="1926872"/>
    <lineage>
        <taxon>Bacteria</taxon>
        <taxon>Pseudomonadati</taxon>
        <taxon>Pseudomonadota</taxon>
        <taxon>Betaproteobacteria</taxon>
        <taxon>Burkholderiales</taxon>
        <taxon>Comamonadaceae</taxon>
        <taxon>Ramlibacter</taxon>
    </lineage>
</organism>
<keyword evidence="8" id="KW-1185">Reference proteome</keyword>
<feature type="transmembrane region" description="Helical" evidence="6">
    <location>
        <begin position="146"/>
        <end position="166"/>
    </location>
</feature>
<comment type="subcellular location">
    <subcellularLocation>
        <location evidence="1">Cell membrane</location>
        <topology evidence="1">Multi-pass membrane protein</topology>
    </subcellularLocation>
</comment>
<evidence type="ECO:0000256" key="1">
    <source>
        <dbReference type="ARBA" id="ARBA00004651"/>
    </source>
</evidence>
<sequence length="301" mass="31364">MLAALVVLAPLALPNNYAYEVAIQIAINAVVCVGLNLLIGYAGQISLGHAGFFALGGYASAILATRYGVPVWLSLPGACIAVGALAHVLGRPTLRLKGHPLAMATLGLGVIISIALTTEDKWTGGPDGMPVPPLVLFGLAVQGEQAWYWIAGGLLVGTVWLALNLIDSPNGRALRALHGSEVAAQTLGIDCTRFKLQVFTLSAMLAALAGALTAHYAGFITPAKATFLHSVELVIMVVFGGMASVFGAVVGAAVMTLLPQLLTVLKDYEMMVFGAVLVATMVLFPQGLVPTVARWWNGRPQ</sequence>
<keyword evidence="5 6" id="KW-0472">Membrane</keyword>
<keyword evidence="3 6" id="KW-0812">Transmembrane</keyword>
<dbReference type="GO" id="GO:0005886">
    <property type="term" value="C:plasma membrane"/>
    <property type="evidence" value="ECO:0007669"/>
    <property type="project" value="UniProtKB-SubCell"/>
</dbReference>
<dbReference type="AlphaFoldDB" id="A0A936YYB4"/>
<dbReference type="CDD" id="cd06581">
    <property type="entry name" value="TM_PBP1_LivM_like"/>
    <property type="match status" value="1"/>
</dbReference>
<evidence type="ECO:0000256" key="4">
    <source>
        <dbReference type="ARBA" id="ARBA00022989"/>
    </source>
</evidence>
<accession>A0A936YYB4</accession>
<protein>
    <submittedName>
        <fullName evidence="7">Branched-chain amino acid ABC transporter permease</fullName>
    </submittedName>
</protein>
<evidence type="ECO:0000256" key="3">
    <source>
        <dbReference type="ARBA" id="ARBA00022692"/>
    </source>
</evidence>
<keyword evidence="4 6" id="KW-1133">Transmembrane helix</keyword>
<evidence type="ECO:0000313" key="7">
    <source>
        <dbReference type="EMBL" id="MBL0390869.1"/>
    </source>
</evidence>
<feature type="transmembrane region" description="Helical" evidence="6">
    <location>
        <begin position="198"/>
        <end position="221"/>
    </location>
</feature>
<proteinExistence type="predicted"/>
<evidence type="ECO:0000256" key="6">
    <source>
        <dbReference type="SAM" id="Phobius"/>
    </source>
</evidence>
<gene>
    <name evidence="7" type="ORF">JJ685_06915</name>
</gene>
<dbReference type="Pfam" id="PF02653">
    <property type="entry name" value="BPD_transp_2"/>
    <property type="match status" value="1"/>
</dbReference>
<dbReference type="PANTHER" id="PTHR30482:SF18">
    <property type="entry name" value="BRANCHED AMINO ACID TRANSPORT SYSTEM PERMEASE"/>
    <property type="match status" value="1"/>
</dbReference>
<feature type="transmembrane region" description="Helical" evidence="6">
    <location>
        <begin position="24"/>
        <end position="42"/>
    </location>
</feature>
<feature type="transmembrane region" description="Helical" evidence="6">
    <location>
        <begin position="101"/>
        <end position="118"/>
    </location>
</feature>
<name>A0A936YYB4_9BURK</name>
<feature type="transmembrane region" description="Helical" evidence="6">
    <location>
        <begin position="71"/>
        <end position="89"/>
    </location>
</feature>
<dbReference type="PANTHER" id="PTHR30482">
    <property type="entry name" value="HIGH-AFFINITY BRANCHED-CHAIN AMINO ACID TRANSPORT SYSTEM PERMEASE"/>
    <property type="match status" value="1"/>
</dbReference>
<reference evidence="7 8" key="1">
    <citation type="journal article" date="2017" name="Int. J. Syst. Evol. Microbiol.">
        <title>Ramlibacter monticola sp. nov., isolated from forest soil.</title>
        <authorList>
            <person name="Chaudhary D.K."/>
            <person name="Kim J."/>
        </authorList>
    </citation>
    <scope>NUCLEOTIDE SEQUENCE [LARGE SCALE GENOMIC DNA]</scope>
    <source>
        <strain evidence="7 8">KACC 19175</strain>
    </source>
</reference>
<comment type="caution">
    <text evidence="7">The sequence shown here is derived from an EMBL/GenBank/DDBJ whole genome shotgun (WGS) entry which is preliminary data.</text>
</comment>
<dbReference type="GO" id="GO:0015658">
    <property type="term" value="F:branched-chain amino acid transmembrane transporter activity"/>
    <property type="evidence" value="ECO:0007669"/>
    <property type="project" value="InterPro"/>
</dbReference>
<evidence type="ECO:0000256" key="5">
    <source>
        <dbReference type="ARBA" id="ARBA00023136"/>
    </source>
</evidence>
<dbReference type="Proteomes" id="UP000599109">
    <property type="component" value="Unassembled WGS sequence"/>
</dbReference>
<evidence type="ECO:0000313" key="8">
    <source>
        <dbReference type="Proteomes" id="UP000599109"/>
    </source>
</evidence>